<dbReference type="Gene3D" id="3.30.70.580">
    <property type="entry name" value="Pseudouridine synthase I, catalytic domain, N-terminal subdomain"/>
    <property type="match status" value="1"/>
</dbReference>
<dbReference type="AlphaFoldDB" id="A0A8K1C882"/>
<proteinExistence type="inferred from homology"/>
<dbReference type="InterPro" id="IPR020094">
    <property type="entry name" value="TruA/RsuA/RluB/E/F_N"/>
</dbReference>
<dbReference type="SUPFAM" id="SSF55174">
    <property type="entry name" value="Alpha-L RNA-binding motif"/>
    <property type="match status" value="1"/>
</dbReference>
<dbReference type="InterPro" id="IPR050343">
    <property type="entry name" value="RsuA_PseudoU_synthase"/>
</dbReference>
<evidence type="ECO:0000256" key="3">
    <source>
        <dbReference type="ARBA" id="ARBA00023235"/>
    </source>
</evidence>
<dbReference type="Proteomes" id="UP000794436">
    <property type="component" value="Unassembled WGS sequence"/>
</dbReference>
<protein>
    <recommendedName>
        <fullName evidence="5">RNA-binding S4 domain-containing protein</fullName>
    </recommendedName>
</protein>
<dbReference type="NCBIfam" id="TIGR00093">
    <property type="entry name" value="pseudouridine synthase"/>
    <property type="match status" value="1"/>
</dbReference>
<accession>A0A8K1C882</accession>
<dbReference type="PROSITE" id="PS50889">
    <property type="entry name" value="S4"/>
    <property type="match status" value="1"/>
</dbReference>
<comment type="caution">
    <text evidence="6">The sequence shown here is derived from an EMBL/GenBank/DDBJ whole genome shotgun (WGS) entry which is preliminary data.</text>
</comment>
<dbReference type="GO" id="GO:0006364">
    <property type="term" value="P:rRNA processing"/>
    <property type="evidence" value="ECO:0007669"/>
    <property type="project" value="UniProtKB-ARBA"/>
</dbReference>
<dbReference type="Pfam" id="PF01479">
    <property type="entry name" value="S4"/>
    <property type="match status" value="1"/>
</dbReference>
<dbReference type="PANTHER" id="PTHR47683">
    <property type="entry name" value="PSEUDOURIDINE SYNTHASE FAMILY PROTEIN-RELATED"/>
    <property type="match status" value="1"/>
</dbReference>
<dbReference type="PANTHER" id="PTHR47683:SF3">
    <property type="entry name" value="RIBOSOMAL LARGE SUBUNIT PSEUDOURIDINE SYNTHASE B"/>
    <property type="match status" value="1"/>
</dbReference>
<dbReference type="InterPro" id="IPR042092">
    <property type="entry name" value="PsdUridine_s_RsuA/RluB/E/F_cat"/>
</dbReference>
<evidence type="ECO:0000259" key="5">
    <source>
        <dbReference type="SMART" id="SM00363"/>
    </source>
</evidence>
<evidence type="ECO:0000256" key="2">
    <source>
        <dbReference type="ARBA" id="ARBA00022884"/>
    </source>
</evidence>
<dbReference type="Pfam" id="PF00849">
    <property type="entry name" value="PseudoU_synth_2"/>
    <property type="match status" value="1"/>
</dbReference>
<dbReference type="InterPro" id="IPR006145">
    <property type="entry name" value="PsdUridine_synth_RsuA/RluA"/>
</dbReference>
<dbReference type="CDD" id="cd00165">
    <property type="entry name" value="S4"/>
    <property type="match status" value="1"/>
</dbReference>
<dbReference type="GO" id="GO:0009982">
    <property type="term" value="F:pseudouridine synthase activity"/>
    <property type="evidence" value="ECO:0007669"/>
    <property type="project" value="InterPro"/>
</dbReference>
<dbReference type="InterPro" id="IPR020103">
    <property type="entry name" value="PsdUridine_synth_cat_dom_sf"/>
</dbReference>
<organism evidence="6 7">
    <name type="scientific">Pythium oligandrum</name>
    <name type="common">Mycoparasitic fungus</name>
    <dbReference type="NCBI Taxonomy" id="41045"/>
    <lineage>
        <taxon>Eukaryota</taxon>
        <taxon>Sar</taxon>
        <taxon>Stramenopiles</taxon>
        <taxon>Oomycota</taxon>
        <taxon>Peronosporomycetes</taxon>
        <taxon>Pythiales</taxon>
        <taxon>Pythiaceae</taxon>
        <taxon>Pythium</taxon>
    </lineage>
</organism>
<evidence type="ECO:0000313" key="7">
    <source>
        <dbReference type="Proteomes" id="UP000794436"/>
    </source>
</evidence>
<dbReference type="SMART" id="SM00363">
    <property type="entry name" value="S4"/>
    <property type="match status" value="1"/>
</dbReference>
<dbReference type="EMBL" id="SPLM01000114">
    <property type="protein sequence ID" value="TMW57792.1"/>
    <property type="molecule type" value="Genomic_DNA"/>
</dbReference>
<evidence type="ECO:0000313" key="6">
    <source>
        <dbReference type="EMBL" id="TMW57792.1"/>
    </source>
</evidence>
<sequence>MSMRTLRLGALLRRTEASVDGLVRRLPVYEQRRSVITIKKFYRIPREPTAKAKAVDAAKVSQSKAQDATASQPQKPVRLAKRIAMAGISSRREAEKFIQSHEVTVNGRIVTDVAATVDVEKDSVAISGRPIQNATRRKVWMAHKLPGELVTTNDPQGRPTIFDRLRVMGLTQHMMPVGRLDFNTEGLLLFTNDGEYARELEHPKTEVMRVYRVLVRGSVTPSKLDELRRGPIVDGIKYRSIHATVQSTDKKDSWLQVRLAEGKNREVRKALAHVRVIVKRLIRVQYGPYRLADLPSGSVLEVRPKSLLPKTKKP</sequence>
<feature type="domain" description="RNA-binding S4" evidence="5">
    <location>
        <begin position="77"/>
        <end position="135"/>
    </location>
</feature>
<comment type="similarity">
    <text evidence="1">Belongs to the pseudouridine synthase RsuA family.</text>
</comment>
<keyword evidence="7" id="KW-1185">Reference proteome</keyword>
<reference evidence="6" key="1">
    <citation type="submission" date="2019-03" db="EMBL/GenBank/DDBJ databases">
        <title>Long read genome sequence of the mycoparasitic Pythium oligandrum ATCC 38472 isolated from sugarbeet rhizosphere.</title>
        <authorList>
            <person name="Gaulin E."/>
        </authorList>
    </citation>
    <scope>NUCLEOTIDE SEQUENCE</scope>
    <source>
        <strain evidence="6">ATCC 38472_TT</strain>
    </source>
</reference>
<dbReference type="InterPro" id="IPR018496">
    <property type="entry name" value="PsdUridine_synth_RsuA/RluB_CS"/>
</dbReference>
<dbReference type="OrthoDB" id="440619at2759"/>
<evidence type="ECO:0000256" key="4">
    <source>
        <dbReference type="PROSITE-ProRule" id="PRU00182"/>
    </source>
</evidence>
<evidence type="ECO:0000256" key="1">
    <source>
        <dbReference type="ARBA" id="ARBA00008348"/>
    </source>
</evidence>
<dbReference type="GO" id="GO:0001522">
    <property type="term" value="P:pseudouridine synthesis"/>
    <property type="evidence" value="ECO:0007669"/>
    <property type="project" value="InterPro"/>
</dbReference>
<dbReference type="InterPro" id="IPR002942">
    <property type="entry name" value="S4_RNA-bd"/>
</dbReference>
<dbReference type="PROSITE" id="PS01149">
    <property type="entry name" value="PSI_RSU"/>
    <property type="match status" value="1"/>
</dbReference>
<keyword evidence="3" id="KW-0413">Isomerase</keyword>
<dbReference type="Gene3D" id="3.10.290.10">
    <property type="entry name" value="RNA-binding S4 domain"/>
    <property type="match status" value="1"/>
</dbReference>
<dbReference type="InterPro" id="IPR000748">
    <property type="entry name" value="PsdUridine_synth_RsuA/RluB/E/F"/>
</dbReference>
<dbReference type="InterPro" id="IPR036986">
    <property type="entry name" value="S4_RNA-bd_sf"/>
</dbReference>
<gene>
    <name evidence="6" type="ORF">Poli38472_014395</name>
</gene>
<name>A0A8K1C882_PYTOL</name>
<dbReference type="SUPFAM" id="SSF55120">
    <property type="entry name" value="Pseudouridine synthase"/>
    <property type="match status" value="1"/>
</dbReference>
<dbReference type="Gene3D" id="3.30.70.1560">
    <property type="entry name" value="Alpha-L RNA-binding motif"/>
    <property type="match status" value="1"/>
</dbReference>
<dbReference type="GO" id="GO:0003723">
    <property type="term" value="F:RNA binding"/>
    <property type="evidence" value="ECO:0007669"/>
    <property type="project" value="UniProtKB-KW"/>
</dbReference>
<keyword evidence="2 4" id="KW-0694">RNA-binding</keyword>